<dbReference type="CDD" id="cd03257">
    <property type="entry name" value="ABC_NikE_OppD_transporters"/>
    <property type="match status" value="2"/>
</dbReference>
<dbReference type="EMBL" id="JBFOCI010000003">
    <property type="protein sequence ID" value="MEW9806582.1"/>
    <property type="molecule type" value="Genomic_DNA"/>
</dbReference>
<name>A0ABV3QZR6_9HYPH</name>
<dbReference type="GO" id="GO:0005524">
    <property type="term" value="F:ATP binding"/>
    <property type="evidence" value="ECO:0007669"/>
    <property type="project" value="UniProtKB-KW"/>
</dbReference>
<dbReference type="NCBIfam" id="NF008453">
    <property type="entry name" value="PRK11308.1"/>
    <property type="match status" value="2"/>
</dbReference>
<dbReference type="Proteomes" id="UP001556196">
    <property type="component" value="Unassembled WGS sequence"/>
</dbReference>
<keyword evidence="4" id="KW-0547">Nucleotide-binding</keyword>
<feature type="domain" description="ABC transporter" evidence="6">
    <location>
        <begin position="7"/>
        <end position="267"/>
    </location>
</feature>
<evidence type="ECO:0000256" key="4">
    <source>
        <dbReference type="ARBA" id="ARBA00022741"/>
    </source>
</evidence>
<organism evidence="7 8">
    <name type="scientific">Mesorhizobium marinum</name>
    <dbReference type="NCBI Taxonomy" id="3228790"/>
    <lineage>
        <taxon>Bacteria</taxon>
        <taxon>Pseudomonadati</taxon>
        <taxon>Pseudomonadota</taxon>
        <taxon>Alphaproteobacteria</taxon>
        <taxon>Hyphomicrobiales</taxon>
        <taxon>Phyllobacteriaceae</taxon>
        <taxon>Mesorhizobium</taxon>
    </lineage>
</organism>
<dbReference type="PANTHER" id="PTHR43776:SF7">
    <property type="entry name" value="D,D-DIPEPTIDE TRANSPORT ATP-BINDING PROTEIN DDPF-RELATED"/>
    <property type="match status" value="1"/>
</dbReference>
<dbReference type="SUPFAM" id="SSF52540">
    <property type="entry name" value="P-loop containing nucleoside triphosphate hydrolases"/>
    <property type="match status" value="2"/>
</dbReference>
<dbReference type="RefSeq" id="WP_367723717.1">
    <property type="nucleotide sequence ID" value="NZ_JBFOCH010000016.1"/>
</dbReference>
<dbReference type="InterPro" id="IPR003593">
    <property type="entry name" value="AAA+_ATPase"/>
</dbReference>
<evidence type="ECO:0000313" key="8">
    <source>
        <dbReference type="Proteomes" id="UP001556196"/>
    </source>
</evidence>
<sequence>MDEGEVLRVNDLRVAFDVNGSPVEVVKGIGFRVCSGAVTAVVGESGSGKSVTAQAIMRILPKNGSIVGGSIDFRPKTGEIVDMASLEANGPVVRSLRGSAISMIFQEPMSSLSPVHSVGNQVEESLRIHALGKGMSRAELRAATEETLGLVGFPNPHRAYDMYPFEMSGGLRQRAMIAMALICRPSLLIADEPTTALDVTVQAQILKLLKDLQAKLDMAVLLITHDLGVVANLADEVVVVYDGRVVEAGPVDEIFRDPRHDYLKALLNAAPHFEMAPDQRLVALRGGQREMLQSKKNGAKREQPSDRPLLTVSNLSKVYHLRKASLLGGEARVIRAVDDVSFTIRRGECLGLVGESGSGKTTVSKILTRAITADSGSVVFDDGQRQVDVLKLNEKDLKAFRPHIQMVFQDPVSSLSPRMTIADILREPMQIHNQGSRSEQIAHAKQLLTAVELGANALNRYPHSFSGGQRQRIGIARALAMNPDLLILDEPVSALDVSVQAQVLNLLKDLQKELGLTYLFIAHNLAVVNYMAERVAVMAAGRIVEIGPSRAIFEAPTHPYTRALLKAVPFADLDRPLVLDELVLKGSSDPRNWPDAFRGDMDDLAAIDLGGGHQVLARQTVDIREFHA</sequence>
<dbReference type="PROSITE" id="PS00211">
    <property type="entry name" value="ABC_TRANSPORTER_1"/>
    <property type="match status" value="1"/>
</dbReference>
<dbReference type="PROSITE" id="PS50893">
    <property type="entry name" value="ABC_TRANSPORTER_2"/>
    <property type="match status" value="2"/>
</dbReference>
<evidence type="ECO:0000259" key="6">
    <source>
        <dbReference type="PROSITE" id="PS50893"/>
    </source>
</evidence>
<evidence type="ECO:0000313" key="7">
    <source>
        <dbReference type="EMBL" id="MEW9806582.1"/>
    </source>
</evidence>
<dbReference type="Gene3D" id="3.40.50.300">
    <property type="entry name" value="P-loop containing nucleotide triphosphate hydrolases"/>
    <property type="match status" value="2"/>
</dbReference>
<comment type="subcellular location">
    <subcellularLocation>
        <location evidence="1">Cell inner membrane</location>
        <topology evidence="1">Peripheral membrane protein</topology>
    </subcellularLocation>
</comment>
<gene>
    <name evidence="7" type="ORF">ABUE31_11365</name>
</gene>
<accession>A0ABV3QZR6</accession>
<evidence type="ECO:0000256" key="1">
    <source>
        <dbReference type="ARBA" id="ARBA00004417"/>
    </source>
</evidence>
<keyword evidence="5 7" id="KW-0067">ATP-binding</keyword>
<dbReference type="InterPro" id="IPR050319">
    <property type="entry name" value="ABC_transp_ATP-bind"/>
</dbReference>
<evidence type="ECO:0000256" key="5">
    <source>
        <dbReference type="ARBA" id="ARBA00022840"/>
    </source>
</evidence>
<dbReference type="Pfam" id="PF08352">
    <property type="entry name" value="oligo_HPY"/>
    <property type="match status" value="2"/>
</dbReference>
<dbReference type="SMART" id="SM00382">
    <property type="entry name" value="AAA"/>
    <property type="match status" value="2"/>
</dbReference>
<reference evidence="7 8" key="1">
    <citation type="submission" date="2024-06" db="EMBL/GenBank/DDBJ databases">
        <authorList>
            <person name="Tuo L."/>
        </authorList>
    </citation>
    <scope>NUCLEOTIDE SEQUENCE [LARGE SCALE GENOMIC DNA]</scope>
    <source>
        <strain evidence="7 8">ZMM04-5</strain>
    </source>
</reference>
<dbReference type="NCBIfam" id="NF007739">
    <property type="entry name" value="PRK10419.1"/>
    <property type="match status" value="2"/>
</dbReference>
<dbReference type="PANTHER" id="PTHR43776">
    <property type="entry name" value="TRANSPORT ATP-BINDING PROTEIN"/>
    <property type="match status" value="1"/>
</dbReference>
<dbReference type="Pfam" id="PF00005">
    <property type="entry name" value="ABC_tran"/>
    <property type="match status" value="2"/>
</dbReference>
<keyword evidence="3" id="KW-0813">Transport</keyword>
<keyword evidence="8" id="KW-1185">Reference proteome</keyword>
<evidence type="ECO:0000256" key="2">
    <source>
        <dbReference type="ARBA" id="ARBA00005417"/>
    </source>
</evidence>
<proteinExistence type="inferred from homology"/>
<protein>
    <submittedName>
        <fullName evidence="7">Dipeptide ABC transporter ATP-binding protein</fullName>
    </submittedName>
</protein>
<comment type="similarity">
    <text evidence="2">Belongs to the ABC transporter superfamily.</text>
</comment>
<evidence type="ECO:0000256" key="3">
    <source>
        <dbReference type="ARBA" id="ARBA00022448"/>
    </source>
</evidence>
<dbReference type="InterPro" id="IPR003439">
    <property type="entry name" value="ABC_transporter-like_ATP-bd"/>
</dbReference>
<feature type="domain" description="ABC transporter" evidence="6">
    <location>
        <begin position="310"/>
        <end position="565"/>
    </location>
</feature>
<dbReference type="InterPro" id="IPR027417">
    <property type="entry name" value="P-loop_NTPase"/>
</dbReference>
<dbReference type="InterPro" id="IPR017871">
    <property type="entry name" value="ABC_transporter-like_CS"/>
</dbReference>
<dbReference type="InterPro" id="IPR013563">
    <property type="entry name" value="Oligopep_ABC_C"/>
</dbReference>
<comment type="caution">
    <text evidence="7">The sequence shown here is derived from an EMBL/GenBank/DDBJ whole genome shotgun (WGS) entry which is preliminary data.</text>
</comment>